<evidence type="ECO:0000259" key="12">
    <source>
        <dbReference type="Pfam" id="PF00593"/>
    </source>
</evidence>
<keyword evidence="4 10" id="KW-0812">Transmembrane</keyword>
<dbReference type="Gene3D" id="2.40.170.20">
    <property type="entry name" value="TonB-dependent receptor, beta-barrel domain"/>
    <property type="match status" value="1"/>
</dbReference>
<dbReference type="InterPro" id="IPR000531">
    <property type="entry name" value="Beta-barrel_TonB"/>
</dbReference>
<dbReference type="PROSITE" id="PS52016">
    <property type="entry name" value="TONB_DEPENDENT_REC_3"/>
    <property type="match status" value="1"/>
</dbReference>
<keyword evidence="15" id="KW-1185">Reference proteome</keyword>
<accession>A0ABP9D034</accession>
<dbReference type="Pfam" id="PF00593">
    <property type="entry name" value="TonB_dep_Rec_b-barrel"/>
    <property type="match status" value="1"/>
</dbReference>
<comment type="subcellular location">
    <subcellularLocation>
        <location evidence="1 10">Cell outer membrane</location>
        <topology evidence="1 10">Multi-pass membrane protein</topology>
    </subcellularLocation>
</comment>
<evidence type="ECO:0000313" key="14">
    <source>
        <dbReference type="EMBL" id="GAA4823432.1"/>
    </source>
</evidence>
<keyword evidence="7 10" id="KW-0472">Membrane</keyword>
<feature type="domain" description="TonB-dependent receptor-like beta-barrel" evidence="12">
    <location>
        <begin position="217"/>
        <end position="610"/>
    </location>
</feature>
<evidence type="ECO:0000256" key="4">
    <source>
        <dbReference type="ARBA" id="ARBA00022692"/>
    </source>
</evidence>
<protein>
    <submittedName>
        <fullName evidence="14">TonB-dependent receptor</fullName>
    </submittedName>
</protein>
<dbReference type="InterPro" id="IPR036942">
    <property type="entry name" value="Beta-barrel_TonB_sf"/>
</dbReference>
<keyword evidence="9 10" id="KW-0998">Cell outer membrane</keyword>
<feature type="domain" description="TonB-dependent receptor plug" evidence="13">
    <location>
        <begin position="46"/>
        <end position="148"/>
    </location>
</feature>
<dbReference type="Pfam" id="PF07715">
    <property type="entry name" value="Plug"/>
    <property type="match status" value="1"/>
</dbReference>
<dbReference type="EMBL" id="BAABJX010000009">
    <property type="protein sequence ID" value="GAA4823432.1"/>
    <property type="molecule type" value="Genomic_DNA"/>
</dbReference>
<dbReference type="PANTHER" id="PTHR30069:SF29">
    <property type="entry name" value="HEMOGLOBIN AND HEMOGLOBIN-HAPTOGLOBIN-BINDING PROTEIN 1-RELATED"/>
    <property type="match status" value="1"/>
</dbReference>
<evidence type="ECO:0000256" key="8">
    <source>
        <dbReference type="ARBA" id="ARBA00023170"/>
    </source>
</evidence>
<evidence type="ECO:0000256" key="2">
    <source>
        <dbReference type="ARBA" id="ARBA00022448"/>
    </source>
</evidence>
<evidence type="ECO:0000256" key="7">
    <source>
        <dbReference type="ARBA" id="ARBA00023136"/>
    </source>
</evidence>
<evidence type="ECO:0000259" key="13">
    <source>
        <dbReference type="Pfam" id="PF07715"/>
    </source>
</evidence>
<dbReference type="InterPro" id="IPR012910">
    <property type="entry name" value="Plug_dom"/>
</dbReference>
<evidence type="ECO:0000256" key="9">
    <source>
        <dbReference type="ARBA" id="ARBA00023237"/>
    </source>
</evidence>
<evidence type="ECO:0000256" key="10">
    <source>
        <dbReference type="PROSITE-ProRule" id="PRU01360"/>
    </source>
</evidence>
<keyword evidence="8 14" id="KW-0675">Receptor</keyword>
<keyword evidence="3 10" id="KW-1134">Transmembrane beta strand</keyword>
<evidence type="ECO:0000256" key="11">
    <source>
        <dbReference type="RuleBase" id="RU003357"/>
    </source>
</evidence>
<proteinExistence type="inferred from homology"/>
<reference evidence="15" key="1">
    <citation type="journal article" date="2019" name="Int. J. Syst. Evol. Microbiol.">
        <title>The Global Catalogue of Microorganisms (GCM) 10K type strain sequencing project: providing services to taxonomists for standard genome sequencing and annotation.</title>
        <authorList>
            <consortium name="The Broad Institute Genomics Platform"/>
            <consortium name="The Broad Institute Genome Sequencing Center for Infectious Disease"/>
            <person name="Wu L."/>
            <person name="Ma J."/>
        </authorList>
    </citation>
    <scope>NUCLEOTIDE SEQUENCE [LARGE SCALE GENOMIC DNA]</scope>
    <source>
        <strain evidence="15">JCM 18326</strain>
    </source>
</reference>
<dbReference type="InterPro" id="IPR039426">
    <property type="entry name" value="TonB-dep_rcpt-like"/>
</dbReference>
<gene>
    <name evidence="14" type="ORF">GCM10023331_04880</name>
</gene>
<evidence type="ECO:0000256" key="1">
    <source>
        <dbReference type="ARBA" id="ARBA00004571"/>
    </source>
</evidence>
<evidence type="ECO:0000256" key="5">
    <source>
        <dbReference type="ARBA" id="ARBA00022729"/>
    </source>
</evidence>
<comment type="caution">
    <text evidence="14">The sequence shown here is derived from an EMBL/GenBank/DDBJ whole genome shotgun (WGS) entry which is preliminary data.</text>
</comment>
<sequence>MDKIYPLLILLIGLIVKGLPAFAQSSFDTLELGTVEVYGVPLQKYNVGTSVFQSDSLQKSKIGYSNLNDYLLQHTGIYLKESGNNGLSSISMRGGNSNHTAVLWNGININSITLGASDFNQIPLFLIEDIAVQFGGGSANFGTGSIGGSIVLSSDKILSQDINQKIGLYTSYGSYNHLFTGFKYQQKFGKWSNSTKLYFKRSDNDFPFMNLYGEKEYQNNAGFQDQGILQEISYQISSTQEISAHLWHQKHFREIQPLMGNNQQELKDESLDSNFLRTIIQYKQLFKKGQLHASSGFVRDYTSYKGDPTSTLRSENNIQADFDLNNWLSIKGGIHYQYLYSDNIGEETLSQEVTENRTALFTSIRGEITPRLQVAFNARQALIDQQWQPFAPSLGASWVAFQTPEIQWSWRAQLARNYRIPTFNERYWPLQGNPDIKAESGYSAETGFTLQWNRNGWQSSLSTTVFYNYVYNWIAWYPLEGNLWKAHNLQEVESKGSELQLGLKKTIQPDFSVQAGLNYSFTLATIQEGIEAQKAFIGEQLYYTPKHKQSSYLSITYKKYGLSLQQHYVGTRTTTDRTDILDDYNLFSSTLSRSFEWNKLKIHTSIQVNNILNTAYFNTKYMAMPGRNFMGNVHFIF</sequence>
<dbReference type="PANTHER" id="PTHR30069">
    <property type="entry name" value="TONB-DEPENDENT OUTER MEMBRANE RECEPTOR"/>
    <property type="match status" value="1"/>
</dbReference>
<organism evidence="14 15">
    <name type="scientific">Algivirga pacifica</name>
    <dbReference type="NCBI Taxonomy" id="1162670"/>
    <lineage>
        <taxon>Bacteria</taxon>
        <taxon>Pseudomonadati</taxon>
        <taxon>Bacteroidota</taxon>
        <taxon>Cytophagia</taxon>
        <taxon>Cytophagales</taxon>
        <taxon>Flammeovirgaceae</taxon>
        <taxon>Algivirga</taxon>
    </lineage>
</organism>
<evidence type="ECO:0000313" key="15">
    <source>
        <dbReference type="Proteomes" id="UP001500298"/>
    </source>
</evidence>
<dbReference type="Gene3D" id="2.170.130.10">
    <property type="entry name" value="TonB-dependent receptor, plug domain"/>
    <property type="match status" value="1"/>
</dbReference>
<dbReference type="Proteomes" id="UP001500298">
    <property type="component" value="Unassembled WGS sequence"/>
</dbReference>
<evidence type="ECO:0000256" key="3">
    <source>
        <dbReference type="ARBA" id="ARBA00022452"/>
    </source>
</evidence>
<dbReference type="SUPFAM" id="SSF56935">
    <property type="entry name" value="Porins"/>
    <property type="match status" value="1"/>
</dbReference>
<comment type="similarity">
    <text evidence="10 11">Belongs to the TonB-dependent receptor family.</text>
</comment>
<name>A0ABP9D034_9BACT</name>
<keyword evidence="5" id="KW-0732">Signal</keyword>
<keyword evidence="2 10" id="KW-0813">Transport</keyword>
<dbReference type="RefSeq" id="WP_345368905.1">
    <property type="nucleotide sequence ID" value="NZ_BAABJX010000009.1"/>
</dbReference>
<dbReference type="InterPro" id="IPR037066">
    <property type="entry name" value="Plug_dom_sf"/>
</dbReference>
<evidence type="ECO:0000256" key="6">
    <source>
        <dbReference type="ARBA" id="ARBA00023077"/>
    </source>
</evidence>
<keyword evidence="6 11" id="KW-0798">TonB box</keyword>